<name>A0AAV2GII3_9ROSI</name>
<proteinExistence type="predicted"/>
<dbReference type="AlphaFoldDB" id="A0AAV2GII3"/>
<evidence type="ECO:0000313" key="1">
    <source>
        <dbReference type="EMBL" id="CAL1409360.1"/>
    </source>
</evidence>
<gene>
    <name evidence="1" type="ORF">LTRI10_LOCUS48864</name>
</gene>
<keyword evidence="2" id="KW-1185">Reference proteome</keyword>
<evidence type="ECO:0000313" key="2">
    <source>
        <dbReference type="Proteomes" id="UP001497516"/>
    </source>
</evidence>
<dbReference type="EMBL" id="OZ034821">
    <property type="protein sequence ID" value="CAL1409360.1"/>
    <property type="molecule type" value="Genomic_DNA"/>
</dbReference>
<reference evidence="1 2" key="1">
    <citation type="submission" date="2024-04" db="EMBL/GenBank/DDBJ databases">
        <authorList>
            <person name="Fracassetti M."/>
        </authorList>
    </citation>
    <scope>NUCLEOTIDE SEQUENCE [LARGE SCALE GENOMIC DNA]</scope>
</reference>
<accession>A0AAV2GII3</accession>
<organism evidence="1 2">
    <name type="scientific">Linum trigynum</name>
    <dbReference type="NCBI Taxonomy" id="586398"/>
    <lineage>
        <taxon>Eukaryota</taxon>
        <taxon>Viridiplantae</taxon>
        <taxon>Streptophyta</taxon>
        <taxon>Embryophyta</taxon>
        <taxon>Tracheophyta</taxon>
        <taxon>Spermatophyta</taxon>
        <taxon>Magnoliopsida</taxon>
        <taxon>eudicotyledons</taxon>
        <taxon>Gunneridae</taxon>
        <taxon>Pentapetalae</taxon>
        <taxon>rosids</taxon>
        <taxon>fabids</taxon>
        <taxon>Malpighiales</taxon>
        <taxon>Linaceae</taxon>
        <taxon>Linum</taxon>
    </lineage>
</organism>
<sequence length="82" mass="9109">MLVTDVSLPTYDNFLSPDLDSGAAIKPLDMLRLSKFKLSPTGCVSIFLMVISDDGFTERRIEIGCRLLWSGSGDFVCLIDKY</sequence>
<protein>
    <submittedName>
        <fullName evidence="1">Uncharacterized protein</fullName>
    </submittedName>
</protein>
<dbReference type="Proteomes" id="UP001497516">
    <property type="component" value="Chromosome 8"/>
</dbReference>